<protein>
    <submittedName>
        <fullName evidence="1">Uncharacterized protein</fullName>
    </submittedName>
</protein>
<organism evidence="1 2">
    <name type="scientific">Bacterioplanes sanyensis</name>
    <dbReference type="NCBI Taxonomy" id="1249553"/>
    <lineage>
        <taxon>Bacteria</taxon>
        <taxon>Pseudomonadati</taxon>
        <taxon>Pseudomonadota</taxon>
        <taxon>Gammaproteobacteria</taxon>
        <taxon>Oceanospirillales</taxon>
        <taxon>Oceanospirillaceae</taxon>
        <taxon>Bacterioplanes</taxon>
    </lineage>
</organism>
<name>A0A222FRR3_9GAMM</name>
<accession>A0A222FRR3</accession>
<dbReference type="RefSeq" id="WP_094062055.1">
    <property type="nucleotide sequence ID" value="NZ_CP022530.1"/>
</dbReference>
<dbReference type="PANTHER" id="PTHR41339:SF1">
    <property type="entry name" value="SECRETED PROTEIN"/>
    <property type="match status" value="1"/>
</dbReference>
<dbReference type="Proteomes" id="UP000202440">
    <property type="component" value="Chromosome"/>
</dbReference>
<dbReference type="PANTHER" id="PTHR41339">
    <property type="entry name" value="LIPL48"/>
    <property type="match status" value="1"/>
</dbReference>
<dbReference type="PROSITE" id="PS51257">
    <property type="entry name" value="PROKAR_LIPOPROTEIN"/>
    <property type="match status" value="1"/>
</dbReference>
<reference evidence="1 2" key="1">
    <citation type="submission" date="2017-07" db="EMBL/GenBank/DDBJ databases">
        <title>Annotated genome sequence of Bacterioplanes sanyensis isolated from Red Sea.</title>
        <authorList>
            <person name="Rehman Z.U."/>
        </authorList>
    </citation>
    <scope>NUCLEOTIDE SEQUENCE [LARGE SCALE GENOMIC DNA]</scope>
    <source>
        <strain evidence="1 2">NV9</strain>
    </source>
</reference>
<keyword evidence="2" id="KW-1185">Reference proteome</keyword>
<evidence type="ECO:0000313" key="2">
    <source>
        <dbReference type="Proteomes" id="UP000202440"/>
    </source>
</evidence>
<sequence>MELKKNYLVAALLAAALVGCGGDDDDDNDDNTGVVTPPPVVEPEPTLPSFVSCTGDVCTLSGTIDEDYELTADKKWLLDGFVQVGAGNAKAMTAAEVQAIKDSGVTLSIQPGTDIRGLDDGVLLVTRGSKLMAEGTAAQPITFSSDLDDNYDGLGEWGGVIIQGFAPQYGAGNTGACFDGNADGICNVQGEGGDGVGFYAGNNKADNSGVIKYVRIAEAGKVAGPNNEVNGLTLQGVGHGTTVEYVQVHNNLDDAVEWFGGTVNAKYLVLTGNDDDDIDFDTGYQGNIQYAIVRKDAVKAGPSGSNDPRGIEANSSDEDYVPQTEGALANITIVGSAVSDGQPGMRLRGSLTTRIYNTAVLNFVDCVRIDDSDHDQDEATDKIPSDVTLTNVIGACTDGFYAKRDADTVNGTVGANTVDLDAAAALVGAPAGTVNAWQPVDNGSGFAFDNTDYIGAVAPGTAESAAWWAGWTIPGSLEGIETQGE</sequence>
<dbReference type="AlphaFoldDB" id="A0A222FRR3"/>
<dbReference type="OrthoDB" id="237393at2"/>
<gene>
    <name evidence="1" type="ORF">CHH28_11000</name>
</gene>
<proteinExistence type="predicted"/>
<dbReference type="EMBL" id="CP022530">
    <property type="protein sequence ID" value="ASP40903.1"/>
    <property type="molecule type" value="Genomic_DNA"/>
</dbReference>
<evidence type="ECO:0000313" key="1">
    <source>
        <dbReference type="EMBL" id="ASP40903.1"/>
    </source>
</evidence>
<dbReference type="KEGG" id="bsan:CHH28_11000"/>